<protein>
    <submittedName>
        <fullName evidence="1">Uncharacterized protein</fullName>
    </submittedName>
</protein>
<dbReference type="AlphaFoldDB" id="T5ABH5"/>
<evidence type="ECO:0000313" key="1">
    <source>
        <dbReference type="EMBL" id="EQL02805.1"/>
    </source>
</evidence>
<organism evidence="1 2">
    <name type="scientific">Ophiocordyceps sinensis (strain Co18 / CGMCC 3.14243)</name>
    <name type="common">Yarsagumba caterpillar fungus</name>
    <name type="synonym">Hirsutella sinensis</name>
    <dbReference type="NCBI Taxonomy" id="911162"/>
    <lineage>
        <taxon>Eukaryota</taxon>
        <taxon>Fungi</taxon>
        <taxon>Dikarya</taxon>
        <taxon>Ascomycota</taxon>
        <taxon>Pezizomycotina</taxon>
        <taxon>Sordariomycetes</taxon>
        <taxon>Hypocreomycetidae</taxon>
        <taxon>Hypocreales</taxon>
        <taxon>Ophiocordycipitaceae</taxon>
        <taxon>Ophiocordyceps</taxon>
    </lineage>
</organism>
<evidence type="ECO:0000313" key="2">
    <source>
        <dbReference type="Proteomes" id="UP000019374"/>
    </source>
</evidence>
<name>T5ABH5_OPHSC</name>
<dbReference type="HOGENOM" id="CLU_2688448_0_0_1"/>
<reference evidence="1 2" key="1">
    <citation type="journal article" date="2013" name="Chin. Sci. Bull.">
        <title>Genome survey uncovers the secrets of sex and lifestyle in caterpillar fungus.</title>
        <authorList>
            <person name="Hu X."/>
            <person name="Zhang Y."/>
            <person name="Xiao G."/>
            <person name="Zheng P."/>
            <person name="Xia Y."/>
            <person name="Zhang X."/>
            <person name="St Leger R.J."/>
            <person name="Liu X."/>
            <person name="Wang C."/>
        </authorList>
    </citation>
    <scope>NUCLEOTIDE SEQUENCE [LARGE SCALE GENOMIC DNA]</scope>
    <source>
        <strain evidence="2">Co18 / CGMCC 3.14243</strain>
        <tissue evidence="1">Fruit-body</tissue>
    </source>
</reference>
<proteinExistence type="predicted"/>
<dbReference type="EMBL" id="KE652264">
    <property type="protein sequence ID" value="EQL02805.1"/>
    <property type="molecule type" value="Genomic_DNA"/>
</dbReference>
<gene>
    <name evidence="1" type="ORF">OCS_01470</name>
</gene>
<dbReference type="Proteomes" id="UP000019374">
    <property type="component" value="Unassembled WGS sequence"/>
</dbReference>
<accession>T5ABH5</accession>
<sequence>MTSEERPTSASTGCPTGFKYDGETGKWKCYIVSTEKGHKGQINHAANGAHLKAATNSCICTSGKHQGCAMDRSA</sequence>